<reference evidence="5 6" key="1">
    <citation type="submission" date="2018-01" db="EMBL/GenBank/DDBJ databases">
        <title>Bacillus asahii Genome sequencing and assembly.</title>
        <authorList>
            <person name="Jiang H."/>
            <person name="Feng Y."/>
            <person name="Zhao F."/>
            <person name="Lin X."/>
        </authorList>
    </citation>
    <scope>NUCLEOTIDE SEQUENCE [LARGE SCALE GENOMIC DNA]</scope>
    <source>
        <strain evidence="5 6">OM18</strain>
    </source>
</reference>
<dbReference type="PROSITE" id="PS01081">
    <property type="entry name" value="HTH_TETR_1"/>
    <property type="match status" value="1"/>
</dbReference>
<dbReference type="InterPro" id="IPR050624">
    <property type="entry name" value="HTH-type_Tx_Regulator"/>
</dbReference>
<dbReference type="Proteomes" id="UP000283095">
    <property type="component" value="Chromosome"/>
</dbReference>
<organism evidence="5 6">
    <name type="scientific">Peribacillus asahii</name>
    <dbReference type="NCBI Taxonomy" id="228899"/>
    <lineage>
        <taxon>Bacteria</taxon>
        <taxon>Bacillati</taxon>
        <taxon>Bacillota</taxon>
        <taxon>Bacilli</taxon>
        <taxon>Bacillales</taxon>
        <taxon>Bacillaceae</taxon>
        <taxon>Peribacillus</taxon>
    </lineage>
</organism>
<feature type="DNA-binding region" description="H-T-H motif" evidence="3">
    <location>
        <begin position="29"/>
        <end position="48"/>
    </location>
</feature>
<evidence type="ECO:0000259" key="4">
    <source>
        <dbReference type="PROSITE" id="PS50977"/>
    </source>
</evidence>
<accession>A0A3T0KUV1</accession>
<dbReference type="PANTHER" id="PTHR43479">
    <property type="entry name" value="ACREF/ENVCD OPERON REPRESSOR-RELATED"/>
    <property type="match status" value="1"/>
</dbReference>
<dbReference type="PRINTS" id="PR00455">
    <property type="entry name" value="HTHTETR"/>
</dbReference>
<gene>
    <name evidence="5" type="ORF">BAOM_3402</name>
</gene>
<dbReference type="GO" id="GO:0003677">
    <property type="term" value="F:DNA binding"/>
    <property type="evidence" value="ECO:0007669"/>
    <property type="project" value="UniProtKB-UniRule"/>
</dbReference>
<evidence type="ECO:0000313" key="6">
    <source>
        <dbReference type="Proteomes" id="UP000283095"/>
    </source>
</evidence>
<evidence type="ECO:0000313" key="5">
    <source>
        <dbReference type="EMBL" id="AZV44011.1"/>
    </source>
</evidence>
<dbReference type="RefSeq" id="WP_127761081.1">
    <property type="nucleotide sequence ID" value="NZ_CP026095.1"/>
</dbReference>
<dbReference type="InterPro" id="IPR036271">
    <property type="entry name" value="Tet_transcr_reg_TetR-rel_C_sf"/>
</dbReference>
<name>A0A3T0KUV1_9BACI</name>
<protein>
    <recommendedName>
        <fullName evidence="4">HTH tetR-type domain-containing protein</fullName>
    </recommendedName>
</protein>
<dbReference type="EMBL" id="CP026095">
    <property type="protein sequence ID" value="AZV44011.1"/>
    <property type="molecule type" value="Genomic_DNA"/>
</dbReference>
<dbReference type="OrthoDB" id="9780939at2"/>
<dbReference type="SUPFAM" id="SSF46689">
    <property type="entry name" value="Homeodomain-like"/>
    <property type="match status" value="1"/>
</dbReference>
<keyword evidence="1" id="KW-0678">Repressor</keyword>
<feature type="domain" description="HTH tetR-type" evidence="4">
    <location>
        <begin position="6"/>
        <end position="66"/>
    </location>
</feature>
<dbReference type="InterPro" id="IPR009057">
    <property type="entry name" value="Homeodomain-like_sf"/>
</dbReference>
<dbReference type="Gene3D" id="1.10.357.10">
    <property type="entry name" value="Tetracycline Repressor, domain 2"/>
    <property type="match status" value="1"/>
</dbReference>
<keyword evidence="2 3" id="KW-0238">DNA-binding</keyword>
<dbReference type="InterPro" id="IPR023772">
    <property type="entry name" value="DNA-bd_HTH_TetR-type_CS"/>
</dbReference>
<dbReference type="Pfam" id="PF00440">
    <property type="entry name" value="TetR_N"/>
    <property type="match status" value="1"/>
</dbReference>
<dbReference type="PANTHER" id="PTHR43479:SF11">
    <property type="entry name" value="ACREF_ENVCD OPERON REPRESSOR-RELATED"/>
    <property type="match status" value="1"/>
</dbReference>
<dbReference type="InterPro" id="IPR001647">
    <property type="entry name" value="HTH_TetR"/>
</dbReference>
<dbReference type="AlphaFoldDB" id="A0A3T0KUV1"/>
<dbReference type="SUPFAM" id="SSF48498">
    <property type="entry name" value="Tetracyclin repressor-like, C-terminal domain"/>
    <property type="match status" value="1"/>
</dbReference>
<dbReference type="PROSITE" id="PS50977">
    <property type="entry name" value="HTH_TETR_2"/>
    <property type="match status" value="1"/>
</dbReference>
<evidence type="ECO:0000256" key="2">
    <source>
        <dbReference type="ARBA" id="ARBA00023125"/>
    </source>
</evidence>
<dbReference type="KEGG" id="pasa:BAOM_3402"/>
<proteinExistence type="predicted"/>
<sequence length="196" mass="22151">MAKPNVISKDVLIQYAKECLVNNGIEKFTLRSVAEMAGVTQGTIYYHFRTKEQLLLAIVQNVCENSWTEISEQNEQLFLSQAIESAKSRCSYDSFFHKLFFTLVASSFNNEKIRNPLSDIVTEENSSLISNLSGLWGKSPIEGVTLETWGILINAIVDGIALQALLQKDFPVERTYQEVEQLFKAFSKLKDMGINK</sequence>
<evidence type="ECO:0000256" key="3">
    <source>
        <dbReference type="PROSITE-ProRule" id="PRU00335"/>
    </source>
</evidence>
<evidence type="ECO:0000256" key="1">
    <source>
        <dbReference type="ARBA" id="ARBA00022491"/>
    </source>
</evidence>